<evidence type="ECO:0000313" key="3">
    <source>
        <dbReference type="EMBL" id="AFC25647.1"/>
    </source>
</evidence>
<dbReference type="EC" id="2.1.1.171" evidence="3"/>
<dbReference type="InterPro" id="IPR004398">
    <property type="entry name" value="RNA_MeTrfase_RsmD"/>
</dbReference>
<dbReference type="OrthoDB" id="9803017at2"/>
<dbReference type="CDD" id="cd02440">
    <property type="entry name" value="AdoMet_MTases"/>
    <property type="match status" value="1"/>
</dbReference>
<dbReference type="PROSITE" id="PS00092">
    <property type="entry name" value="N6_MTASE"/>
    <property type="match status" value="1"/>
</dbReference>
<evidence type="ECO:0000256" key="2">
    <source>
        <dbReference type="ARBA" id="ARBA00022679"/>
    </source>
</evidence>
<dbReference type="GO" id="GO:0003676">
    <property type="term" value="F:nucleic acid binding"/>
    <property type="evidence" value="ECO:0007669"/>
    <property type="project" value="InterPro"/>
</dbReference>
<dbReference type="HOGENOM" id="CLU_075826_0_2_10"/>
<dbReference type="STRING" id="984262.SGRA_2919"/>
<dbReference type="PANTHER" id="PTHR43542:SF1">
    <property type="entry name" value="METHYLTRANSFERASE"/>
    <property type="match status" value="1"/>
</dbReference>
<dbReference type="AlphaFoldDB" id="H6LAQ4"/>
<dbReference type="SUPFAM" id="SSF53335">
    <property type="entry name" value="S-adenosyl-L-methionine-dependent methyltransferases"/>
    <property type="match status" value="1"/>
</dbReference>
<dbReference type="Pfam" id="PF03602">
    <property type="entry name" value="Cons_hypoth95"/>
    <property type="match status" value="1"/>
</dbReference>
<proteinExistence type="predicted"/>
<sequence length="184" mass="21183">MRIISGRLKGQRYEMPGKSQKTRPTTDMAREGLFNILQHQIELQDLRVLDLFAGVGGVGYEFLSRGAEQVDFVEKYRGCCRFIQSQLQRFRMEEKAKVHQADVFAFLGQLPEESYGLVFADPPYALNKMQELPALIFSKNILKKGGCLIIEHDERQDFANHANFAQIRKYGQARFSIFWADDAQ</sequence>
<dbReference type="PIRSF" id="PIRSF004553">
    <property type="entry name" value="CHP00095"/>
    <property type="match status" value="1"/>
</dbReference>
<evidence type="ECO:0000313" key="4">
    <source>
        <dbReference type="Proteomes" id="UP000007519"/>
    </source>
</evidence>
<dbReference type="GO" id="GO:0052913">
    <property type="term" value="F:16S rRNA (guanine(966)-N(2))-methyltransferase activity"/>
    <property type="evidence" value="ECO:0007669"/>
    <property type="project" value="UniProtKB-EC"/>
</dbReference>
<keyword evidence="4" id="KW-1185">Reference proteome</keyword>
<protein>
    <submittedName>
        <fullName evidence="3">Methyltransferase</fullName>
        <ecNumber evidence="3">2.1.1.171</ecNumber>
    </submittedName>
</protein>
<keyword evidence="1 3" id="KW-0489">Methyltransferase</keyword>
<dbReference type="InterPro" id="IPR029063">
    <property type="entry name" value="SAM-dependent_MTases_sf"/>
</dbReference>
<dbReference type="InterPro" id="IPR002052">
    <property type="entry name" value="DNA_methylase_N6_adenine_CS"/>
</dbReference>
<dbReference type="RefSeq" id="WP_015693250.1">
    <property type="nucleotide sequence ID" value="NC_016940.1"/>
</dbReference>
<accession>H6LAQ4</accession>
<dbReference type="EMBL" id="CP002831">
    <property type="protein sequence ID" value="AFC25647.1"/>
    <property type="molecule type" value="Genomic_DNA"/>
</dbReference>
<evidence type="ECO:0000256" key="1">
    <source>
        <dbReference type="ARBA" id="ARBA00022603"/>
    </source>
</evidence>
<dbReference type="KEGG" id="sgn:SGRA_2919"/>
<dbReference type="NCBIfam" id="TIGR00095">
    <property type="entry name" value="16S rRNA (guanine(966)-N(2))-methyltransferase RsmD"/>
    <property type="match status" value="1"/>
</dbReference>
<reference evidence="3 4" key="1">
    <citation type="journal article" date="2012" name="Stand. Genomic Sci.">
        <title>Complete genome sequencing and analysis of Saprospira grandis str. Lewin, a predatory marine bacterium.</title>
        <authorList>
            <person name="Saw J.H."/>
            <person name="Yuryev A."/>
            <person name="Kanbe M."/>
            <person name="Hou S."/>
            <person name="Young A.G."/>
            <person name="Aizawa S."/>
            <person name="Alam M."/>
        </authorList>
    </citation>
    <scope>NUCLEOTIDE SEQUENCE [LARGE SCALE GENOMIC DNA]</scope>
    <source>
        <strain evidence="3 4">Lewin</strain>
    </source>
</reference>
<gene>
    <name evidence="3" type="primary">rsmD</name>
    <name evidence="3" type="ordered locus">SGRA_2919</name>
</gene>
<name>H6LAQ4_SAPGL</name>
<organism evidence="3 4">
    <name type="scientific">Saprospira grandis (strain Lewin)</name>
    <dbReference type="NCBI Taxonomy" id="984262"/>
    <lineage>
        <taxon>Bacteria</taxon>
        <taxon>Pseudomonadati</taxon>
        <taxon>Bacteroidota</taxon>
        <taxon>Saprospiria</taxon>
        <taxon>Saprospirales</taxon>
        <taxon>Saprospiraceae</taxon>
        <taxon>Saprospira</taxon>
    </lineage>
</organism>
<dbReference type="PANTHER" id="PTHR43542">
    <property type="entry name" value="METHYLTRANSFERASE"/>
    <property type="match status" value="1"/>
</dbReference>
<keyword evidence="2 3" id="KW-0808">Transferase</keyword>
<dbReference type="Gene3D" id="3.40.50.150">
    <property type="entry name" value="Vaccinia Virus protein VP39"/>
    <property type="match status" value="1"/>
</dbReference>
<dbReference type="Proteomes" id="UP000007519">
    <property type="component" value="Chromosome"/>
</dbReference>
<dbReference type="eggNOG" id="COG0742">
    <property type="taxonomic scope" value="Bacteria"/>
</dbReference>